<sequence>MGTIEAFVILNLIYFVLSLFFTFLVYESLPRNGCHSNGVCIDFDSFELVGILYFFLALFFAVWCLKRLFNKATYKELNDYSAKDLSDIDG</sequence>
<reference evidence="3" key="2">
    <citation type="submission" date="2019-06" db="EMBL/GenBank/DDBJ databases">
        <title>Co-occurence of chitin degradation, pigmentation and bioactivity in marine Pseudoalteromonas.</title>
        <authorList>
            <person name="Sonnenschein E.C."/>
            <person name="Bech P.K."/>
        </authorList>
    </citation>
    <scope>NUCLEOTIDE SEQUENCE [LARGE SCALE GENOMIC DNA]</scope>
    <source>
        <strain evidence="3">S2599</strain>
    </source>
</reference>
<protein>
    <submittedName>
        <fullName evidence="2">Uncharacterized protein</fullName>
    </submittedName>
</protein>
<organism evidence="2 3">
    <name type="scientific">Pseudoalteromonas rubra</name>
    <dbReference type="NCBI Taxonomy" id="43658"/>
    <lineage>
        <taxon>Bacteria</taxon>
        <taxon>Pseudomonadati</taxon>
        <taxon>Pseudomonadota</taxon>
        <taxon>Gammaproteobacteria</taxon>
        <taxon>Alteromonadales</taxon>
        <taxon>Pseudoalteromonadaceae</taxon>
        <taxon>Pseudoalteromonas</taxon>
    </lineage>
</organism>
<comment type="caution">
    <text evidence="2">The sequence shown here is derived from an EMBL/GenBank/DDBJ whole genome shotgun (WGS) entry which is preliminary data.</text>
</comment>
<feature type="transmembrane region" description="Helical" evidence="1">
    <location>
        <begin position="46"/>
        <end position="65"/>
    </location>
</feature>
<dbReference type="Proteomes" id="UP000306719">
    <property type="component" value="Unassembled WGS sequence"/>
</dbReference>
<accession>A0A5S3X028</accession>
<feature type="transmembrane region" description="Helical" evidence="1">
    <location>
        <begin position="7"/>
        <end position="26"/>
    </location>
</feature>
<gene>
    <name evidence="2" type="ORF">CWB98_11335</name>
</gene>
<evidence type="ECO:0000313" key="2">
    <source>
        <dbReference type="EMBL" id="TMP37315.1"/>
    </source>
</evidence>
<evidence type="ECO:0000313" key="3">
    <source>
        <dbReference type="Proteomes" id="UP000306719"/>
    </source>
</evidence>
<evidence type="ECO:0000256" key="1">
    <source>
        <dbReference type="SAM" id="Phobius"/>
    </source>
</evidence>
<dbReference type="EMBL" id="PNCJ01000015">
    <property type="protein sequence ID" value="TMP37315.1"/>
    <property type="molecule type" value="Genomic_DNA"/>
</dbReference>
<keyword evidence="1" id="KW-1133">Transmembrane helix</keyword>
<reference evidence="2 3" key="1">
    <citation type="submission" date="2018-01" db="EMBL/GenBank/DDBJ databases">
        <authorList>
            <person name="Paulsen S."/>
            <person name="Gram L.K."/>
        </authorList>
    </citation>
    <scope>NUCLEOTIDE SEQUENCE [LARGE SCALE GENOMIC DNA]</scope>
    <source>
        <strain evidence="2 3">S2599</strain>
    </source>
</reference>
<proteinExistence type="predicted"/>
<keyword evidence="1" id="KW-0472">Membrane</keyword>
<keyword evidence="1" id="KW-0812">Transmembrane</keyword>
<dbReference type="AlphaFoldDB" id="A0A5S3X028"/>
<name>A0A5S3X028_9GAMM</name>